<dbReference type="PANTHER" id="PTHR30417">
    <property type="entry name" value="N-ACETYLMURAMOYL-L-ALANINE AMIDASE AMID"/>
    <property type="match status" value="1"/>
</dbReference>
<sequence>MALNIRQVPSPNHYNGRNGHRVTHITLHIMVGRLAGTDAVFQRPSSQASAHYGIGGTGEIHQYVSEANGSYSDANFSSNNSTISIEHEGGMAGVPMTDACVEASAQLCADISRRYGLGKLWHDGLNGNVWLHREIPGTDHYGCPDRAPNGLPVQRVIDRANQLLTNPSSQGETEMSTALVIWDDDSGVGYYWSPETGRVGLSHPDQVVVLKNAGVKEIHSSNKAPWAARADQISQLVQAKTTAYEKAQTAALEAMAKSIGADPNTIADTVRKAVESKLATLDIQITTKDKGTGK</sequence>
<name>A0A0L7CXG8_BIFBR</name>
<dbReference type="SUPFAM" id="SSF55846">
    <property type="entry name" value="N-acetylmuramoyl-L-alanine amidase-like"/>
    <property type="match status" value="1"/>
</dbReference>
<dbReference type="InterPro" id="IPR051206">
    <property type="entry name" value="NAMLAA_amidase_2"/>
</dbReference>
<evidence type="ECO:0000313" key="7">
    <source>
        <dbReference type="Proteomes" id="UP000036802"/>
    </source>
</evidence>
<feature type="domain" description="N-acetylmuramoyl-L-alanine amidase" evidence="5">
    <location>
        <begin position="10"/>
        <end position="141"/>
    </location>
</feature>
<dbReference type="Proteomes" id="UP000036802">
    <property type="component" value="Unassembled WGS sequence"/>
</dbReference>
<comment type="caution">
    <text evidence="6">The sequence shown here is derived from an EMBL/GenBank/DDBJ whole genome shotgun (WGS) entry which is preliminary data.</text>
</comment>
<dbReference type="InterPro" id="IPR002502">
    <property type="entry name" value="Amidase_domain"/>
</dbReference>
<dbReference type="GO" id="GO:0009254">
    <property type="term" value="P:peptidoglycan turnover"/>
    <property type="evidence" value="ECO:0007669"/>
    <property type="project" value="TreeGrafter"/>
</dbReference>
<evidence type="ECO:0000259" key="5">
    <source>
        <dbReference type="SMART" id="SM00644"/>
    </source>
</evidence>
<evidence type="ECO:0000256" key="1">
    <source>
        <dbReference type="ARBA" id="ARBA00001561"/>
    </source>
</evidence>
<dbReference type="AlphaFoldDB" id="A0A0L7CXG8"/>
<keyword evidence="4" id="KW-0961">Cell wall biogenesis/degradation</keyword>
<evidence type="ECO:0000256" key="4">
    <source>
        <dbReference type="ARBA" id="ARBA00023316"/>
    </source>
</evidence>
<dbReference type="Gene3D" id="3.40.80.10">
    <property type="entry name" value="Peptidoglycan recognition protein-like"/>
    <property type="match status" value="1"/>
</dbReference>
<keyword evidence="3" id="KW-0378">Hydrolase</keyword>
<comment type="catalytic activity">
    <reaction evidence="1">
        <text>Hydrolyzes the link between N-acetylmuramoyl residues and L-amino acid residues in certain cell-wall glycopeptides.</text>
        <dbReference type="EC" id="3.5.1.28"/>
    </reaction>
</comment>
<dbReference type="InterPro" id="IPR036505">
    <property type="entry name" value="Amidase/PGRP_sf"/>
</dbReference>
<reference evidence="6 7" key="1">
    <citation type="journal article" date="2015" name="Int J Genomics">
        <title>Comparative Genomics Revealed Genetic Diversity and Species/Strain-Level Differences in Carbohydrate Metabolism of Three Probiotic Bifidobacterial Species.</title>
        <authorList>
            <person name="Odamaki T."/>
            <person name="Horigome A."/>
            <person name="Sugahara H."/>
            <person name="Hashikura N."/>
            <person name="Minami J."/>
            <person name="Xiao J.Z."/>
            <person name="Abe F."/>
        </authorList>
    </citation>
    <scope>NUCLEOTIDE SEQUENCE [LARGE SCALE GENOMIC DNA]</scope>
    <source>
        <strain evidence="6 7">MCC 1114</strain>
    </source>
</reference>
<dbReference type="GO" id="GO:0071555">
    <property type="term" value="P:cell wall organization"/>
    <property type="evidence" value="ECO:0007669"/>
    <property type="project" value="UniProtKB-KW"/>
</dbReference>
<evidence type="ECO:0000256" key="3">
    <source>
        <dbReference type="ARBA" id="ARBA00022801"/>
    </source>
</evidence>
<evidence type="ECO:0000256" key="2">
    <source>
        <dbReference type="ARBA" id="ARBA00011901"/>
    </source>
</evidence>
<dbReference type="CDD" id="cd06583">
    <property type="entry name" value="PGRP"/>
    <property type="match status" value="1"/>
</dbReference>
<gene>
    <name evidence="6" type="ORF">BBM1114_08320</name>
</gene>
<dbReference type="GO" id="GO:0008745">
    <property type="term" value="F:N-acetylmuramoyl-L-alanine amidase activity"/>
    <property type="evidence" value="ECO:0007669"/>
    <property type="project" value="UniProtKB-EC"/>
</dbReference>
<proteinExistence type="predicted"/>
<dbReference type="GO" id="GO:0009253">
    <property type="term" value="P:peptidoglycan catabolic process"/>
    <property type="evidence" value="ECO:0007669"/>
    <property type="project" value="InterPro"/>
</dbReference>
<dbReference type="PATRIC" id="fig|1365964.3.peg.1686"/>
<evidence type="ECO:0000313" key="6">
    <source>
        <dbReference type="EMBL" id="KOA64440.1"/>
    </source>
</evidence>
<organism evidence="6 7">
    <name type="scientific">Bifidobacterium breve MCC 1114</name>
    <dbReference type="NCBI Taxonomy" id="1365964"/>
    <lineage>
        <taxon>Bacteria</taxon>
        <taxon>Bacillati</taxon>
        <taxon>Actinomycetota</taxon>
        <taxon>Actinomycetes</taxon>
        <taxon>Bifidobacteriales</taxon>
        <taxon>Bifidobacteriaceae</taxon>
        <taxon>Bifidobacterium</taxon>
    </lineage>
</organism>
<dbReference type="EMBL" id="AVQC01000015">
    <property type="protein sequence ID" value="KOA64440.1"/>
    <property type="molecule type" value="Genomic_DNA"/>
</dbReference>
<dbReference type="EC" id="3.5.1.28" evidence="2"/>
<dbReference type="SMART" id="SM00644">
    <property type="entry name" value="Ami_2"/>
    <property type="match status" value="1"/>
</dbReference>
<protein>
    <recommendedName>
        <fullName evidence="2">N-acetylmuramoyl-L-alanine amidase</fullName>
        <ecNumber evidence="2">3.5.1.28</ecNumber>
    </recommendedName>
</protein>
<dbReference type="PANTHER" id="PTHR30417:SF1">
    <property type="entry name" value="N-ACETYLMURAMOYL-L-ALANINE AMIDASE AMID"/>
    <property type="match status" value="1"/>
</dbReference>
<dbReference type="RefSeq" id="WP_052787330.1">
    <property type="nucleotide sequence ID" value="NZ_AVQC01000015.1"/>
</dbReference>
<accession>A0A0L7CXG8</accession>
<dbReference type="Pfam" id="PF01510">
    <property type="entry name" value="Amidase_2"/>
    <property type="match status" value="1"/>
</dbReference>